<dbReference type="RefSeq" id="WP_276304905.1">
    <property type="nucleotide sequence ID" value="NZ_CP119992.1"/>
</dbReference>
<gene>
    <name evidence="2" type="ORF">ACFQPE_01670</name>
</gene>
<dbReference type="NCBIfam" id="TIGR00149">
    <property type="entry name" value="TIGR00149_YjbQ"/>
    <property type="match status" value="1"/>
</dbReference>
<protein>
    <submittedName>
        <fullName evidence="2">Secondary thiamine-phosphate synthase enzyme YjbQ</fullName>
    </submittedName>
</protein>
<reference evidence="2 3" key="1">
    <citation type="journal article" date="2019" name="Int. J. Syst. Evol. Microbiol.">
        <title>The Global Catalogue of Microorganisms (GCM) 10K type strain sequencing project: providing services to taxonomists for standard genome sequencing and annotation.</title>
        <authorList>
            <consortium name="The Broad Institute Genomics Platform"/>
            <consortium name="The Broad Institute Genome Sequencing Center for Infectious Disease"/>
            <person name="Wu L."/>
            <person name="Ma J."/>
        </authorList>
    </citation>
    <scope>NUCLEOTIDE SEQUENCE [LARGE SCALE GENOMIC DNA]</scope>
    <source>
        <strain evidence="2 3">PSR21</strain>
    </source>
</reference>
<dbReference type="PANTHER" id="PTHR30615">
    <property type="entry name" value="UNCHARACTERIZED PROTEIN YJBQ-RELATED"/>
    <property type="match status" value="1"/>
</dbReference>
<dbReference type="InterPro" id="IPR001602">
    <property type="entry name" value="UPF0047_YjbQ-like"/>
</dbReference>
<dbReference type="PIRSF" id="PIRSF004681">
    <property type="entry name" value="UCP004681"/>
    <property type="match status" value="1"/>
</dbReference>
<dbReference type="Proteomes" id="UP001596547">
    <property type="component" value="Unassembled WGS sequence"/>
</dbReference>
<dbReference type="PANTHER" id="PTHR30615:SF8">
    <property type="entry name" value="UPF0047 PROTEIN C4A8.02C"/>
    <property type="match status" value="1"/>
</dbReference>
<dbReference type="AlphaFoldDB" id="A0ABD6A525"/>
<proteinExistence type="inferred from homology"/>
<comment type="similarity">
    <text evidence="1">Belongs to the UPF0047 family.</text>
</comment>
<evidence type="ECO:0000313" key="3">
    <source>
        <dbReference type="Proteomes" id="UP001596547"/>
    </source>
</evidence>
<dbReference type="InterPro" id="IPR035917">
    <property type="entry name" value="YjbQ-like_sf"/>
</dbReference>
<evidence type="ECO:0000313" key="2">
    <source>
        <dbReference type="EMBL" id="MFC7315505.1"/>
    </source>
</evidence>
<comment type="caution">
    <text evidence="2">The sequence shown here is derived from an EMBL/GenBank/DDBJ whole genome shotgun (WGS) entry which is preliminary data.</text>
</comment>
<keyword evidence="3" id="KW-1185">Reference proteome</keyword>
<sequence>MEFTVETDARTQVVDVTDRVAGAVPSDATGVCTVFVRHTTAGVVVNEAESRLLDDVVGFLGDAVADDGWRHDELDGNADAHLRALLLGPSVTVPVADGRLALGRWQSVLLVECDGPRSRRVTVTATRSD</sequence>
<evidence type="ECO:0000256" key="1">
    <source>
        <dbReference type="ARBA" id="ARBA00005534"/>
    </source>
</evidence>
<accession>A0ABD6A525</accession>
<dbReference type="GeneID" id="79314472"/>
<organism evidence="2 3">
    <name type="scientific">Halomarina halobia</name>
    <dbReference type="NCBI Taxonomy" id="3033386"/>
    <lineage>
        <taxon>Archaea</taxon>
        <taxon>Methanobacteriati</taxon>
        <taxon>Methanobacteriota</taxon>
        <taxon>Stenosarchaea group</taxon>
        <taxon>Halobacteria</taxon>
        <taxon>Halobacteriales</taxon>
        <taxon>Natronomonadaceae</taxon>
        <taxon>Halomarina</taxon>
    </lineage>
</organism>
<dbReference type="EMBL" id="JBHTBF010000001">
    <property type="protein sequence ID" value="MFC7315505.1"/>
    <property type="molecule type" value="Genomic_DNA"/>
</dbReference>
<dbReference type="SUPFAM" id="SSF111038">
    <property type="entry name" value="YjbQ-like"/>
    <property type="match status" value="1"/>
</dbReference>
<dbReference type="Gene3D" id="2.60.120.460">
    <property type="entry name" value="YjbQ-like"/>
    <property type="match status" value="1"/>
</dbReference>
<dbReference type="Pfam" id="PF01894">
    <property type="entry name" value="YjbQ"/>
    <property type="match status" value="1"/>
</dbReference>
<name>A0ABD6A525_9EURY</name>